<evidence type="ECO:0000256" key="3">
    <source>
        <dbReference type="ARBA" id="ARBA00022553"/>
    </source>
</evidence>
<dbReference type="PANTHER" id="PTHR45527">
    <property type="entry name" value="NONRIBOSOMAL PEPTIDE SYNTHETASE"/>
    <property type="match status" value="1"/>
</dbReference>
<evidence type="ECO:0000259" key="6">
    <source>
        <dbReference type="PROSITE" id="PS50075"/>
    </source>
</evidence>
<dbReference type="CDD" id="cd05930">
    <property type="entry name" value="A_NRPS"/>
    <property type="match status" value="2"/>
</dbReference>
<dbReference type="Gene3D" id="3.30.559.10">
    <property type="entry name" value="Chloramphenicol acetyltransferase-like domain"/>
    <property type="match status" value="2"/>
</dbReference>
<feature type="domain" description="Carrier" evidence="6">
    <location>
        <begin position="2054"/>
        <end position="2128"/>
    </location>
</feature>
<dbReference type="GO" id="GO:0005737">
    <property type="term" value="C:cytoplasm"/>
    <property type="evidence" value="ECO:0007669"/>
    <property type="project" value="TreeGrafter"/>
</dbReference>
<dbReference type="InterPro" id="IPR036291">
    <property type="entry name" value="NAD(P)-bd_dom_sf"/>
</dbReference>
<dbReference type="InterPro" id="IPR001242">
    <property type="entry name" value="Condensation_dom"/>
</dbReference>
<dbReference type="InterPro" id="IPR036736">
    <property type="entry name" value="ACP-like_sf"/>
</dbReference>
<dbReference type="SUPFAM" id="SSF52777">
    <property type="entry name" value="CoA-dependent acyltransferases"/>
    <property type="match status" value="4"/>
</dbReference>
<dbReference type="GO" id="GO:0031177">
    <property type="term" value="F:phosphopantetheine binding"/>
    <property type="evidence" value="ECO:0007669"/>
    <property type="project" value="TreeGrafter"/>
</dbReference>
<dbReference type="SUPFAM" id="SSF47336">
    <property type="entry name" value="ACP-like"/>
    <property type="match status" value="2"/>
</dbReference>
<dbReference type="Pfam" id="PF07993">
    <property type="entry name" value="NAD_binding_4"/>
    <property type="match status" value="1"/>
</dbReference>
<dbReference type="InterPro" id="IPR013120">
    <property type="entry name" value="FAR_NAD-bd"/>
</dbReference>
<dbReference type="GO" id="GO:0044550">
    <property type="term" value="P:secondary metabolite biosynthetic process"/>
    <property type="evidence" value="ECO:0007669"/>
    <property type="project" value="TreeGrafter"/>
</dbReference>
<dbReference type="Gene3D" id="3.40.50.720">
    <property type="entry name" value="NAD(P)-binding Rossmann-like Domain"/>
    <property type="match status" value="1"/>
</dbReference>
<dbReference type="Pfam" id="PF13193">
    <property type="entry name" value="AMP-binding_C"/>
    <property type="match status" value="1"/>
</dbReference>
<dbReference type="Gene3D" id="3.40.50.980">
    <property type="match status" value="2"/>
</dbReference>
<gene>
    <name evidence="7" type="ORF">DXC51_26015</name>
</gene>
<dbReference type="InterPro" id="IPR025110">
    <property type="entry name" value="AMP-bd_C"/>
</dbReference>
<accession>A0A3E3HWB4</accession>
<dbReference type="InterPro" id="IPR010071">
    <property type="entry name" value="AA_adenyl_dom"/>
</dbReference>
<feature type="domain" description="Carrier" evidence="6">
    <location>
        <begin position="989"/>
        <end position="1064"/>
    </location>
</feature>
<name>A0A3E3HWB4_9FIRM</name>
<sequence length="2517" mass="280124">MHNRQRLPEGDRGVTGARVSRHWLKRTGKALDSEKHKVFALSRSQQNIWNLEQAYPGTSINHISTTVSIRGRIDFALLQESIRLVLKADATLRTRITLQDGKPVQYFAPCGEERFDIYDFSHTDQEGIESWETAMSREALPVLDAPLYRFALFGAGENTGGIFLKIHHIISDGWSQMLVCNRIAETYLKLLAGERPEPYQIPDYELHVREEEDYLSGRAYKRDLEYWKEQVEKAGEPSVIKSVKSAAVSPVGRRMSFRLPQVLNHAIYLYCLNNRVAPFAVFYMALAIYFRRIGGASRFTIGVPIFNRTSYEFKQSTGMFVNTLPFFNEIQDEWTLNQFNEELMEAWFELLRHQRFPFSHILELAREKGDGTDRLFSVALSYQDSKVYESRDASVVFSGRWHYSGCQAEQLCIHLSNMESHKQYCVDYDYLSQFFTGEEIAGLHESLVNILMEALHNPDRPLCRLAVLGREEREKVLYTFNNTEKYLEEKDLYQVFEQTVSDYPQRVAAICGGKKLTYSGLAEQAGVVSRGLNRIFGEEKGVAAILLPRTFALFAALMGTLRSGNAYLLLSTELPAGRIGDIYRRSGAGVLITHGTQAGRLGTEAGDMRLLLMEDLEEGRFYPDGEEEAPFRAKPEDLAYVVYTSGSTGEPKGVEITQRSLFNLVKAMGPVYGKGAVLSVCNVGFDAFTLESTAALLNGRTVVLPGEEEQESPRRLAELIAGYGVGFLSITPSRLTAFLRDPSFCRAMRQMERIICGGEAFTGELLKLLKNCTNARIYNQYGPSETTVAVSMKELGEASLITVGGPLPGCRMYVLDRWMNPLPTGVYGQLFIGGVCVGRGYRNAPELTEKSFLENPFEAGERMYATGDIACWTAEGEIMLSGRLDRQVKLRGLRIEPQEAADCIASYPGVREAAAKVLELNGQLILAAYYCAPEEIPEVELLAFAASRLPKYMIPSCVIRLEEIPLTSRGKVDEDRLPAPEEKMGAMDGAQDGLSLQILEIFREVLAQPEMGIESDYFLCGGNSLNAMEVLAGVEDAVGRRLRISDLYACRTAGRLARYIGGEKEAVKKPVRQLQPAPGLDRYPLTPIQQGIYVQSCMAPESFTYHMPGAFCLKKPVDAGRLAQAFERLIAGERIFRTAFVQEDDGIFAKVMPEAAFTLAQLEGDTLEQAASLFIRPFSLDKAPLLRAGLWRDGEGTQFLFLDVHHIIGDGMSTPLMLERLNRCYEGGEAVSGDVDYLDYAYWQSRDRMEEKTTDRDYWREHLSPLPEPLLLPADKTRPSQFDYQGKNYVHRISRELSGQCTQWCRQNGISPYMLFLGAYGILLSAAAGKKELLVGTPVAGRNQRQLQEICGPFISTMPLRLRVDAEEETGRYLQQIRQEVTGMLEHPDCSLEEMISMLGLPRTLSENPLYQAAFSMRPFEAGSLTLAGEAVEYVPLFTGAAKTELFVELVFEKEEYQLQFEYASSLFEEETIRLYGRSMESIVRGLTDGSAEKIREVPIVDVADRMELFEIPNYRYMPYLNQPIHQMIRNRARMYPSETAVIWHGEKITCQELDRRAGSIACGLHAAGVSRGDRIGLCFGRTPELLAGMLGILKAGCAYVPLSPSLPAKRTDYILETAGAAFVLCDQESRESLVNKTELPVLVSSQMDSGSWEETGVNGEDLIHVLFTSGSTGRPKGVMLRHRSLSNLFANMKMLMADVKGPVLCTANMMFDIFIVESLFPLAMGNPVVMADEEEMVLPWRLAELIGATGAKFMQLTASRLQLCLGNEAFRNAASGLKLVISGGEPLTETLAEQFFRICPESRLLNMYGPTEAAVCATVEEVAPGKEITIGRPLSNCRVYLLDEERNPVMPTAEGELYLAGEGISEGYIGREDLTEAAFYPDIYFPQQRMYKTGDLGRLRADGRVVFLGRRDGQVKINGQRVELSEIANAMLESGAAARAAVIPVEKPDGASELIAFYTEAEDGGGDAECLRRWLRGCLPDYMVPSSFCRLESLPITDNGKTDLLLLKREWEKGAFTEERTAAAEKLPFKEASVKFSETYPAGSSAEQAGKMSVKPATEEKILQIWSAILGKNDICAEKSFFEQGGTSLGALSVLSRYFNEGMEMTMAQFYENPTAAAQAKLLSGSGLHRDDREREAEYPAQVPAASAILPDPPGREEKAVLLTGATGFFGAHLLKELLSQSGTRIICLIRNGDIDRLRETLSWYFGAGWTAAQMGRIRVAAGDLSRPLLGMERPEWNRLAGEIRAVYHCAADVRHYTANEQAFLDTNVGGTEMLLALAKEAEAVFYHISTASIGGDFLREHPGEDAVFTEADFYIGQNWEDNVYIRSKFLSEAAVYRAMREGLNARVYRLGRITGRCSDHVFQKNPESNAAFLLMRAIRCVGAISRSMSCPAVDLTPVDWCAAAVLALWDTEATALHLMNPCPPSMSQVAQLLVPDLEIVPDEAYGGLLLQRLNDENRDILAPLLDYVNRMKTSGAAVRVECKITQEMLEKAGFDRKLPDASYLIEGFAGLFSGE</sequence>
<dbReference type="Pfam" id="PF00550">
    <property type="entry name" value="PP-binding"/>
    <property type="match status" value="2"/>
</dbReference>
<dbReference type="GO" id="GO:0008610">
    <property type="term" value="P:lipid biosynthetic process"/>
    <property type="evidence" value="ECO:0007669"/>
    <property type="project" value="UniProtKB-ARBA"/>
</dbReference>
<evidence type="ECO:0000313" key="8">
    <source>
        <dbReference type="Proteomes" id="UP000260812"/>
    </source>
</evidence>
<dbReference type="Pfam" id="PF00668">
    <property type="entry name" value="Condensation"/>
    <property type="match status" value="2"/>
</dbReference>
<keyword evidence="5" id="KW-0045">Antibiotic biosynthesis</keyword>
<dbReference type="InterPro" id="IPR023213">
    <property type="entry name" value="CAT-like_dom_sf"/>
</dbReference>
<dbReference type="SUPFAM" id="SSF56801">
    <property type="entry name" value="Acetyl-CoA synthetase-like"/>
    <property type="match status" value="2"/>
</dbReference>
<dbReference type="SUPFAM" id="SSF51735">
    <property type="entry name" value="NAD(P)-binding Rossmann-fold domains"/>
    <property type="match status" value="1"/>
</dbReference>
<dbReference type="InterPro" id="IPR000873">
    <property type="entry name" value="AMP-dep_synth/lig_dom"/>
</dbReference>
<dbReference type="Gene3D" id="3.40.50.12780">
    <property type="entry name" value="N-terminal domain of ligase-like"/>
    <property type="match status" value="1"/>
</dbReference>
<comment type="cofactor">
    <cofactor evidence="1">
        <name>pantetheine 4'-phosphate</name>
        <dbReference type="ChEBI" id="CHEBI:47942"/>
    </cofactor>
</comment>
<protein>
    <submittedName>
        <fullName evidence="7">Amino acid adenylation domain-containing protein</fullName>
    </submittedName>
</protein>
<dbReference type="Gene3D" id="3.30.559.30">
    <property type="entry name" value="Nonribosomal peptide synthetase, condensation domain"/>
    <property type="match status" value="2"/>
</dbReference>
<keyword evidence="2" id="KW-0596">Phosphopantetheine</keyword>
<dbReference type="PROSITE" id="PS00455">
    <property type="entry name" value="AMP_BINDING"/>
    <property type="match status" value="2"/>
</dbReference>
<dbReference type="Gene3D" id="2.30.38.10">
    <property type="entry name" value="Luciferase, Domain 3"/>
    <property type="match status" value="1"/>
</dbReference>
<dbReference type="InterPro" id="IPR042099">
    <property type="entry name" value="ANL_N_sf"/>
</dbReference>
<dbReference type="PROSITE" id="PS00012">
    <property type="entry name" value="PHOSPHOPANTETHEINE"/>
    <property type="match status" value="1"/>
</dbReference>
<keyword evidence="4" id="KW-0436">Ligase</keyword>
<evidence type="ECO:0000256" key="5">
    <source>
        <dbReference type="ARBA" id="ARBA00023194"/>
    </source>
</evidence>
<evidence type="ECO:0000256" key="4">
    <source>
        <dbReference type="ARBA" id="ARBA00022598"/>
    </source>
</evidence>
<dbReference type="PROSITE" id="PS50075">
    <property type="entry name" value="CARRIER"/>
    <property type="match status" value="2"/>
</dbReference>
<keyword evidence="8" id="KW-1185">Reference proteome</keyword>
<dbReference type="GO" id="GO:0043041">
    <property type="term" value="P:amino acid activation for nonribosomal peptide biosynthetic process"/>
    <property type="evidence" value="ECO:0007669"/>
    <property type="project" value="TreeGrafter"/>
</dbReference>
<dbReference type="PANTHER" id="PTHR45527:SF1">
    <property type="entry name" value="FATTY ACID SYNTHASE"/>
    <property type="match status" value="1"/>
</dbReference>
<evidence type="ECO:0000256" key="2">
    <source>
        <dbReference type="ARBA" id="ARBA00022450"/>
    </source>
</evidence>
<dbReference type="Proteomes" id="UP000260812">
    <property type="component" value="Unassembled WGS sequence"/>
</dbReference>
<organism evidence="7 8">
    <name type="scientific">Eisenbergiella massiliensis</name>
    <dbReference type="NCBI Taxonomy" id="1720294"/>
    <lineage>
        <taxon>Bacteria</taxon>
        <taxon>Bacillati</taxon>
        <taxon>Bacillota</taxon>
        <taxon>Clostridia</taxon>
        <taxon>Lachnospirales</taxon>
        <taxon>Lachnospiraceae</taxon>
        <taxon>Eisenbergiella</taxon>
    </lineage>
</organism>
<comment type="caution">
    <text evidence="7">The sequence shown here is derived from an EMBL/GenBank/DDBJ whole genome shotgun (WGS) entry which is preliminary data.</text>
</comment>
<dbReference type="InterPro" id="IPR020845">
    <property type="entry name" value="AMP-binding_CS"/>
</dbReference>
<dbReference type="Gene3D" id="3.30.300.30">
    <property type="match status" value="2"/>
</dbReference>
<dbReference type="NCBIfam" id="TIGR01733">
    <property type="entry name" value="AA-adenyl-dom"/>
    <property type="match status" value="2"/>
</dbReference>
<evidence type="ECO:0000313" key="7">
    <source>
        <dbReference type="EMBL" id="RGE56097.1"/>
    </source>
</evidence>
<dbReference type="Pfam" id="PF00501">
    <property type="entry name" value="AMP-binding"/>
    <property type="match status" value="2"/>
</dbReference>
<dbReference type="GO" id="GO:0017000">
    <property type="term" value="P:antibiotic biosynthetic process"/>
    <property type="evidence" value="ECO:0007669"/>
    <property type="project" value="UniProtKB-KW"/>
</dbReference>
<reference evidence="7" key="1">
    <citation type="submission" date="2018-08" db="EMBL/GenBank/DDBJ databases">
        <title>A genome reference for cultivated species of the human gut microbiota.</title>
        <authorList>
            <person name="Zou Y."/>
            <person name="Xue W."/>
            <person name="Luo G."/>
        </authorList>
    </citation>
    <scope>NUCLEOTIDE SEQUENCE [LARGE SCALE GENOMIC DNA]</scope>
    <source>
        <strain evidence="7">TF05-5AC</strain>
    </source>
</reference>
<dbReference type="InterPro" id="IPR009081">
    <property type="entry name" value="PP-bd_ACP"/>
</dbReference>
<dbReference type="EMBL" id="QVLV01000030">
    <property type="protein sequence ID" value="RGE56097.1"/>
    <property type="molecule type" value="Genomic_DNA"/>
</dbReference>
<dbReference type="InterPro" id="IPR006162">
    <property type="entry name" value="Ppantetheine_attach_site"/>
</dbReference>
<dbReference type="InterPro" id="IPR045851">
    <property type="entry name" value="AMP-bd_C_sf"/>
</dbReference>
<keyword evidence="3" id="KW-0597">Phosphoprotein</keyword>
<proteinExistence type="predicted"/>
<dbReference type="Gene3D" id="1.10.1200.10">
    <property type="entry name" value="ACP-like"/>
    <property type="match status" value="2"/>
</dbReference>
<dbReference type="GO" id="GO:0016874">
    <property type="term" value="F:ligase activity"/>
    <property type="evidence" value="ECO:0007669"/>
    <property type="project" value="UniProtKB-KW"/>
</dbReference>
<evidence type="ECO:0000256" key="1">
    <source>
        <dbReference type="ARBA" id="ARBA00001957"/>
    </source>
</evidence>